<keyword evidence="1" id="KW-0597">Phosphoprotein</keyword>
<dbReference type="AlphaFoldDB" id="A0A4R1L610"/>
<dbReference type="RefSeq" id="WP_207901448.1">
    <property type="nucleotide sequence ID" value="NZ_SMGK01000005.1"/>
</dbReference>
<comment type="caution">
    <text evidence="4">The sequence shown here is derived from an EMBL/GenBank/DDBJ whole genome shotgun (WGS) entry which is preliminary data.</text>
</comment>
<feature type="modified residue" description="4-aspartylphosphate" evidence="1">
    <location>
        <position position="220"/>
    </location>
</feature>
<dbReference type="Proteomes" id="UP000295210">
    <property type="component" value="Unassembled WGS sequence"/>
</dbReference>
<accession>A0A4R1L610</accession>
<feature type="compositionally biased region" description="Low complexity" evidence="2">
    <location>
        <begin position="67"/>
        <end position="79"/>
    </location>
</feature>
<reference evidence="4 5" key="1">
    <citation type="submission" date="2019-03" db="EMBL/GenBank/DDBJ databases">
        <title>Genomic Encyclopedia of Type Strains, Phase IV (KMG-IV): sequencing the most valuable type-strain genomes for metagenomic binning, comparative biology and taxonomic classification.</title>
        <authorList>
            <person name="Goeker M."/>
        </authorList>
    </citation>
    <scope>NUCLEOTIDE SEQUENCE [LARGE SCALE GENOMIC DNA]</scope>
    <source>
        <strain evidence="4 5">DSM 103428</strain>
    </source>
</reference>
<sequence length="296" mass="32398">MTQEQNEGSLNAPESAAPQQPGQPQGQHRRRRRRRKGGKGPATPQANAQPAAQNQQPRPNNPPPRQKAPQQNRFYQKNGNGNGQGQGQGQGGPRRKGKQRRQAPSFVGPMDHSYRVANGNIAEGHPSTIEYRNGNGNGNINPQNGFQNEAAYVEPPPAPIREDAPIRIFCFIEDLFVLAKIQETARKLGIKVGFVKADKDIVAKLAGTSEEDRPSLIVFDLNNANAKPLTLIPRIKSKLKRGTSVIGFLSHIQGDLKAKAIEAGCDMVMPRSAFSQNLPNLLRRHGLEEELEAVEA</sequence>
<feature type="domain" description="Response regulatory" evidence="3">
    <location>
        <begin position="167"/>
        <end position="286"/>
    </location>
</feature>
<feature type="compositionally biased region" description="Gly residues" evidence="2">
    <location>
        <begin position="80"/>
        <end position="92"/>
    </location>
</feature>
<name>A0A4R1L610_9BACT</name>
<feature type="compositionally biased region" description="Basic residues" evidence="2">
    <location>
        <begin position="27"/>
        <end position="38"/>
    </location>
</feature>
<proteinExistence type="predicted"/>
<keyword evidence="5" id="KW-1185">Reference proteome</keyword>
<evidence type="ECO:0000313" key="4">
    <source>
        <dbReference type="EMBL" id="TCK71709.1"/>
    </source>
</evidence>
<feature type="region of interest" description="Disordered" evidence="2">
    <location>
        <begin position="125"/>
        <end position="154"/>
    </location>
</feature>
<dbReference type="PROSITE" id="PS50110">
    <property type="entry name" value="RESPONSE_REGULATORY"/>
    <property type="match status" value="1"/>
</dbReference>
<evidence type="ECO:0000313" key="5">
    <source>
        <dbReference type="Proteomes" id="UP000295210"/>
    </source>
</evidence>
<evidence type="ECO:0000259" key="3">
    <source>
        <dbReference type="PROSITE" id="PS50110"/>
    </source>
</evidence>
<feature type="region of interest" description="Disordered" evidence="2">
    <location>
        <begin position="1"/>
        <end position="113"/>
    </location>
</feature>
<dbReference type="EMBL" id="SMGK01000005">
    <property type="protein sequence ID" value="TCK71709.1"/>
    <property type="molecule type" value="Genomic_DNA"/>
</dbReference>
<feature type="compositionally biased region" description="Low complexity" evidence="2">
    <location>
        <begin position="138"/>
        <end position="148"/>
    </location>
</feature>
<dbReference type="Gene3D" id="3.40.50.2300">
    <property type="match status" value="1"/>
</dbReference>
<evidence type="ECO:0000256" key="1">
    <source>
        <dbReference type="PROSITE-ProRule" id="PRU00169"/>
    </source>
</evidence>
<dbReference type="GO" id="GO:0000160">
    <property type="term" value="P:phosphorelay signal transduction system"/>
    <property type="evidence" value="ECO:0007669"/>
    <property type="project" value="InterPro"/>
</dbReference>
<protein>
    <recommendedName>
        <fullName evidence="3">Response regulatory domain-containing protein</fullName>
    </recommendedName>
</protein>
<evidence type="ECO:0000256" key="2">
    <source>
        <dbReference type="SAM" id="MobiDB-lite"/>
    </source>
</evidence>
<organism evidence="4 5">
    <name type="scientific">Acidipila rosea</name>
    <dbReference type="NCBI Taxonomy" id="768535"/>
    <lineage>
        <taxon>Bacteria</taxon>
        <taxon>Pseudomonadati</taxon>
        <taxon>Acidobacteriota</taxon>
        <taxon>Terriglobia</taxon>
        <taxon>Terriglobales</taxon>
        <taxon>Acidobacteriaceae</taxon>
        <taxon>Acidipila</taxon>
    </lineage>
</organism>
<gene>
    <name evidence="4" type="ORF">C7378_2999</name>
</gene>
<dbReference type="InterPro" id="IPR001789">
    <property type="entry name" value="Sig_transdc_resp-reg_receiver"/>
</dbReference>
<feature type="compositionally biased region" description="Low complexity" evidence="2">
    <location>
        <begin position="44"/>
        <end position="58"/>
    </location>
</feature>